<evidence type="ECO:0000313" key="2">
    <source>
        <dbReference type="Proteomes" id="UP000824120"/>
    </source>
</evidence>
<sequence length="125" mass="14749">MNIEGYGLSKWSEQLNHFSYVDDTIIFSSADRSSLQLIMHTLKMYKQQSGQLINEKKSSLYLLSDWPFYEEEDSFQRAHQEFQNKLQMLKDKLLSISPPKCVIDDTHKNFAKFLRDSKEQGRATY</sequence>
<reference evidence="1 2" key="1">
    <citation type="submission" date="2020-09" db="EMBL/GenBank/DDBJ databases">
        <title>De no assembly of potato wild relative species, Solanum commersonii.</title>
        <authorList>
            <person name="Cho K."/>
        </authorList>
    </citation>
    <scope>NUCLEOTIDE SEQUENCE [LARGE SCALE GENOMIC DNA]</scope>
    <source>
        <strain evidence="1">LZ3.2</strain>
        <tissue evidence="1">Leaf</tissue>
    </source>
</reference>
<evidence type="ECO:0000313" key="1">
    <source>
        <dbReference type="EMBL" id="KAG5610595.1"/>
    </source>
</evidence>
<comment type="caution">
    <text evidence="1">The sequence shown here is derived from an EMBL/GenBank/DDBJ whole genome shotgun (WGS) entry which is preliminary data.</text>
</comment>
<protein>
    <recommendedName>
        <fullName evidence="3">Reverse transcriptase domain-containing protein</fullName>
    </recommendedName>
</protein>
<keyword evidence="2" id="KW-1185">Reference proteome</keyword>
<dbReference type="Proteomes" id="UP000824120">
    <property type="component" value="Chromosome 4"/>
</dbReference>
<proteinExistence type="predicted"/>
<dbReference type="EMBL" id="JACXVP010000004">
    <property type="protein sequence ID" value="KAG5610595.1"/>
    <property type="molecule type" value="Genomic_DNA"/>
</dbReference>
<dbReference type="OrthoDB" id="1744944at2759"/>
<name>A0A9J5ZCA6_SOLCO</name>
<organism evidence="1 2">
    <name type="scientific">Solanum commersonii</name>
    <name type="common">Commerson's wild potato</name>
    <name type="synonym">Commerson's nightshade</name>
    <dbReference type="NCBI Taxonomy" id="4109"/>
    <lineage>
        <taxon>Eukaryota</taxon>
        <taxon>Viridiplantae</taxon>
        <taxon>Streptophyta</taxon>
        <taxon>Embryophyta</taxon>
        <taxon>Tracheophyta</taxon>
        <taxon>Spermatophyta</taxon>
        <taxon>Magnoliopsida</taxon>
        <taxon>eudicotyledons</taxon>
        <taxon>Gunneridae</taxon>
        <taxon>Pentapetalae</taxon>
        <taxon>asterids</taxon>
        <taxon>lamiids</taxon>
        <taxon>Solanales</taxon>
        <taxon>Solanaceae</taxon>
        <taxon>Solanoideae</taxon>
        <taxon>Solaneae</taxon>
        <taxon>Solanum</taxon>
    </lineage>
</organism>
<gene>
    <name evidence="1" type="ORF">H5410_021876</name>
</gene>
<dbReference type="AlphaFoldDB" id="A0A9J5ZCA6"/>
<evidence type="ECO:0008006" key="3">
    <source>
        <dbReference type="Google" id="ProtNLM"/>
    </source>
</evidence>
<accession>A0A9J5ZCA6</accession>